<gene>
    <name evidence="4" type="ORF">CVIRNUC_007330</name>
</gene>
<feature type="domain" description="SKI-interacting protein SKIP SNW" evidence="3">
    <location>
        <begin position="176"/>
        <end position="335"/>
    </location>
</feature>
<reference evidence="4 5" key="1">
    <citation type="submission" date="2023-10" db="EMBL/GenBank/DDBJ databases">
        <authorList>
            <person name="Maclean D."/>
            <person name="Macfadyen A."/>
        </authorList>
    </citation>
    <scope>NUCLEOTIDE SEQUENCE [LARGE SCALE GENOMIC DNA]</scope>
</reference>
<name>A0AAV1IAK7_9CHLO</name>
<dbReference type="EMBL" id="CAUYUE010000010">
    <property type="protein sequence ID" value="CAK0784127.1"/>
    <property type="molecule type" value="Genomic_DNA"/>
</dbReference>
<dbReference type="InterPro" id="IPR017862">
    <property type="entry name" value="SKI-int_prot_SKIP"/>
</dbReference>
<evidence type="ECO:0000256" key="1">
    <source>
        <dbReference type="ARBA" id="ARBA00010197"/>
    </source>
</evidence>
<protein>
    <recommendedName>
        <fullName evidence="3">SKI-interacting protein SKIP SNW domain-containing protein</fullName>
    </recommendedName>
</protein>
<evidence type="ECO:0000259" key="3">
    <source>
        <dbReference type="Pfam" id="PF02731"/>
    </source>
</evidence>
<feature type="region of interest" description="Disordered" evidence="2">
    <location>
        <begin position="317"/>
        <end position="440"/>
    </location>
</feature>
<comment type="caution">
    <text evidence="4">The sequence shown here is derived from an EMBL/GenBank/DDBJ whole genome shotgun (WGS) entry which is preliminary data.</text>
</comment>
<sequence>MASGLLHSLPQPVREYAPISGTSSPDSTTTTLVAQTHFEPPPYGSLERRKFVPRKSRDFGDGGAFPEIQVAQYPLDMGRSDQSKSTKTLATTVGADGSINFDAIVKQGRNKDKHIATTHNAMVPKLDKLKDELERPDQEEVEATMKETQAALDQLVSGKVMSQQPKTLPQQPGAPTYLKYKPLHSGPQHNSGAEHRIIKMQDMPVDPMEPPKFRHKKVPRSTGSPPVPVMHSPPRAVSAKEQQDWKIPPCISNWKNAKGYTIPLDKRLAADGRGLQETAINDNFAKMTEALYVAEQNARQAVELRSRLQREIAAKEKEAKERELRELAMRARMDRVGGGAPAPAASRAAGTAAAGGAAREEEEEALPPPPPPGKERESKEERAERMRREEIREERRRERERERRLEAKDAHGHKKSKLTRDRERDISEKIALGQANVRSTGEALYDQRLFNQDGGMDSGLAADDQYNLYSKPLFAERGSNLYRPNKAQDDEAHGGEGADDKDVHSERFKPTKGFAGVDYSTKDRSSGPVQFERDPAEAVEADPFGLDQIISEVAGSSKSRKKNALDGIGGGGSMRAGGGGGSYEDYANGSSRSRMDFRKGSG</sequence>
<feature type="compositionally biased region" description="Low complexity" evidence="2">
    <location>
        <begin position="20"/>
        <end position="31"/>
    </location>
</feature>
<evidence type="ECO:0000313" key="5">
    <source>
        <dbReference type="Proteomes" id="UP001314263"/>
    </source>
</evidence>
<feature type="region of interest" description="Disordered" evidence="2">
    <location>
        <begin position="204"/>
        <end position="243"/>
    </location>
</feature>
<keyword evidence="5" id="KW-1185">Reference proteome</keyword>
<feature type="compositionally biased region" description="Low complexity" evidence="2">
    <location>
        <begin position="341"/>
        <end position="357"/>
    </location>
</feature>
<organism evidence="4 5">
    <name type="scientific">Coccomyxa viridis</name>
    <dbReference type="NCBI Taxonomy" id="1274662"/>
    <lineage>
        <taxon>Eukaryota</taxon>
        <taxon>Viridiplantae</taxon>
        <taxon>Chlorophyta</taxon>
        <taxon>core chlorophytes</taxon>
        <taxon>Trebouxiophyceae</taxon>
        <taxon>Trebouxiophyceae incertae sedis</taxon>
        <taxon>Coccomyxaceae</taxon>
        <taxon>Coccomyxa</taxon>
    </lineage>
</organism>
<evidence type="ECO:0000256" key="2">
    <source>
        <dbReference type="SAM" id="MobiDB-lite"/>
    </source>
</evidence>
<feature type="compositionally biased region" description="Basic and acidic residues" evidence="2">
    <location>
        <begin position="593"/>
        <end position="602"/>
    </location>
</feature>
<dbReference type="Proteomes" id="UP001314263">
    <property type="component" value="Unassembled WGS sequence"/>
</dbReference>
<dbReference type="AlphaFoldDB" id="A0AAV1IAK7"/>
<feature type="region of interest" description="Disordered" evidence="2">
    <location>
        <begin position="1"/>
        <end position="65"/>
    </location>
</feature>
<feature type="compositionally biased region" description="Basic and acidic residues" evidence="2">
    <location>
        <begin position="373"/>
        <end position="410"/>
    </location>
</feature>
<proteinExistence type="inferred from homology"/>
<feature type="region of interest" description="Disordered" evidence="2">
    <location>
        <begin position="477"/>
        <end position="602"/>
    </location>
</feature>
<dbReference type="InterPro" id="IPR004015">
    <property type="entry name" value="SKI-int_prot_SKIP_SNW-dom"/>
</dbReference>
<feature type="compositionally biased region" description="Basic and acidic residues" evidence="2">
    <location>
        <begin position="520"/>
        <end position="536"/>
    </location>
</feature>
<feature type="compositionally biased region" description="Gly residues" evidence="2">
    <location>
        <begin position="567"/>
        <end position="582"/>
    </location>
</feature>
<feature type="compositionally biased region" description="Basic and acidic residues" evidence="2">
    <location>
        <begin position="486"/>
        <end position="509"/>
    </location>
</feature>
<dbReference type="GO" id="GO:0005681">
    <property type="term" value="C:spliceosomal complex"/>
    <property type="evidence" value="ECO:0007669"/>
    <property type="project" value="InterPro"/>
</dbReference>
<evidence type="ECO:0000313" key="4">
    <source>
        <dbReference type="EMBL" id="CAK0784127.1"/>
    </source>
</evidence>
<dbReference type="GO" id="GO:0000398">
    <property type="term" value="P:mRNA splicing, via spliceosome"/>
    <property type="evidence" value="ECO:0007669"/>
    <property type="project" value="InterPro"/>
</dbReference>
<comment type="similarity">
    <text evidence="1">Belongs to the SNW family.</text>
</comment>
<feature type="compositionally biased region" description="Basic and acidic residues" evidence="2">
    <location>
        <begin position="418"/>
        <end position="428"/>
    </location>
</feature>
<feature type="compositionally biased region" description="Basic and acidic residues" evidence="2">
    <location>
        <begin position="46"/>
        <end position="60"/>
    </location>
</feature>
<dbReference type="Pfam" id="PF02731">
    <property type="entry name" value="SKIP_SNW"/>
    <property type="match status" value="1"/>
</dbReference>
<accession>A0AAV1IAK7</accession>
<dbReference type="PANTHER" id="PTHR12096">
    <property type="entry name" value="NUCLEAR PROTEIN SKIP-RELATED"/>
    <property type="match status" value="1"/>
</dbReference>
<feature type="compositionally biased region" description="Basic and acidic residues" evidence="2">
    <location>
        <begin position="317"/>
        <end position="335"/>
    </location>
</feature>